<evidence type="ECO:0000256" key="3">
    <source>
        <dbReference type="HAMAP-Rule" id="MF_01357"/>
    </source>
</evidence>
<dbReference type="AlphaFoldDB" id="A0A1F5VJ55"/>
<comment type="subcellular location">
    <subcellularLocation>
        <location evidence="3">Cell membrane</location>
        <topology evidence="3">Peripheral membrane protein</topology>
        <orientation evidence="3">Cytoplasmic side</orientation>
    </subcellularLocation>
</comment>
<keyword evidence="3" id="KW-1003">Cell membrane</keyword>
<evidence type="ECO:0000256" key="1">
    <source>
        <dbReference type="ARBA" id="ARBA00007569"/>
    </source>
</evidence>
<feature type="domain" description="NADH:ubiquinone oxidoreductase 30kDa subunit" evidence="6">
    <location>
        <begin position="32"/>
        <end position="153"/>
    </location>
</feature>
<comment type="function">
    <text evidence="3">NDH-1 shuttles electrons from NADH, via FMN and iron-sulfur (Fe-S) centers, to quinones in the respiratory chain. The immediate electron acceptor for the enzyme in this species is believed to be ubiquinone. Couples the redox reaction to proton translocation (for every two electrons transferred, four hydrogen ions are translocated across the cytoplasmic membrane), and thus conserves the redox energy in a proton gradient.</text>
</comment>
<evidence type="ECO:0000259" key="6">
    <source>
        <dbReference type="Pfam" id="PF00329"/>
    </source>
</evidence>
<dbReference type="HAMAP" id="MF_01357">
    <property type="entry name" value="NDH1_NuoC"/>
    <property type="match status" value="1"/>
</dbReference>
<dbReference type="Pfam" id="PF00329">
    <property type="entry name" value="Complex1_30kDa"/>
    <property type="match status" value="1"/>
</dbReference>
<keyword evidence="3 5" id="KW-0874">Quinone</keyword>
<dbReference type="GO" id="GO:0005886">
    <property type="term" value="C:plasma membrane"/>
    <property type="evidence" value="ECO:0007669"/>
    <property type="project" value="UniProtKB-SubCell"/>
</dbReference>
<evidence type="ECO:0000313" key="7">
    <source>
        <dbReference type="EMBL" id="OGF63434.1"/>
    </source>
</evidence>
<keyword evidence="3" id="KW-0472">Membrane</keyword>
<reference evidence="7 8" key="1">
    <citation type="journal article" date="2016" name="Nat. Commun.">
        <title>Thousands of microbial genomes shed light on interconnected biogeochemical processes in an aquifer system.</title>
        <authorList>
            <person name="Anantharaman K."/>
            <person name="Brown C.T."/>
            <person name="Hug L.A."/>
            <person name="Sharon I."/>
            <person name="Castelle C.J."/>
            <person name="Probst A.J."/>
            <person name="Thomas B.C."/>
            <person name="Singh A."/>
            <person name="Wilkins M.J."/>
            <person name="Karaoz U."/>
            <person name="Brodie E.L."/>
            <person name="Williams K.H."/>
            <person name="Hubbard S.S."/>
            <person name="Banfield J.F."/>
        </authorList>
    </citation>
    <scope>NUCLEOTIDE SEQUENCE [LARGE SCALE GENOMIC DNA]</scope>
</reference>
<evidence type="ECO:0000313" key="8">
    <source>
        <dbReference type="Proteomes" id="UP000178943"/>
    </source>
</evidence>
<dbReference type="STRING" id="1817863.A2Y62_07280"/>
<comment type="similarity">
    <text evidence="1 3 4">Belongs to the complex I 30 kDa subunit family.</text>
</comment>
<sequence length="166" mass="19669">MAVESALIKFVKEKFPNFVISTHSFRNDDTIVIRKEGLKQVMTFLKTDKNTLFNMLVDITAVDNLGSEPRFEVIYHILSLTLKLRLRIKVPVEEMEAEVDSITSIWPGANWFEREVFDMFGIIFKNHPDLKRILMYDEFEGHPLRKDFPLKKQFPRIQMREVKTKY</sequence>
<dbReference type="NCBIfam" id="TIGR01961">
    <property type="entry name" value="NuoC_fam"/>
    <property type="match status" value="1"/>
</dbReference>
<dbReference type="EC" id="7.1.1.-" evidence="3"/>
<comment type="caution">
    <text evidence="7">The sequence shown here is derived from an EMBL/GenBank/DDBJ whole genome shotgun (WGS) entry which is preliminary data.</text>
</comment>
<gene>
    <name evidence="3" type="primary">nuoC</name>
    <name evidence="7" type="ORF">A2Y62_07280</name>
</gene>
<dbReference type="PANTHER" id="PTHR10884:SF14">
    <property type="entry name" value="NADH DEHYDROGENASE [UBIQUINONE] IRON-SULFUR PROTEIN 3, MITOCHONDRIAL"/>
    <property type="match status" value="1"/>
</dbReference>
<evidence type="ECO:0000256" key="2">
    <source>
        <dbReference type="ARBA" id="ARBA00022448"/>
    </source>
</evidence>
<dbReference type="EMBL" id="MFGW01000164">
    <property type="protein sequence ID" value="OGF63434.1"/>
    <property type="molecule type" value="Genomic_DNA"/>
</dbReference>
<comment type="subunit">
    <text evidence="3">NDH-1 is composed of 14 different subunits. Subunits NuoB, C, D, E, F, and G constitute the peripheral sector of the complex.</text>
</comment>
<dbReference type="InterPro" id="IPR020396">
    <property type="entry name" value="NADH_UbQ_OxRdtase_CS"/>
</dbReference>
<dbReference type="SUPFAM" id="SSF143243">
    <property type="entry name" value="Nqo5-like"/>
    <property type="match status" value="1"/>
</dbReference>
<evidence type="ECO:0000256" key="5">
    <source>
        <dbReference type="RuleBase" id="RU003582"/>
    </source>
</evidence>
<keyword evidence="3" id="KW-0830">Ubiquinone</keyword>
<evidence type="ECO:0000256" key="4">
    <source>
        <dbReference type="RuleBase" id="RU003456"/>
    </source>
</evidence>
<proteinExistence type="inferred from homology"/>
<keyword evidence="3 4" id="KW-1278">Translocase</keyword>
<dbReference type="InterPro" id="IPR001268">
    <property type="entry name" value="NADH_UbQ_OxRdtase_30kDa_su"/>
</dbReference>
<dbReference type="GO" id="GO:0050136">
    <property type="term" value="F:NADH dehydrogenase (quinone) (non-electrogenic) activity"/>
    <property type="evidence" value="ECO:0007669"/>
    <property type="project" value="UniProtKB-UniRule"/>
</dbReference>
<dbReference type="InterPro" id="IPR010218">
    <property type="entry name" value="NADH_DH_suC"/>
</dbReference>
<protein>
    <recommendedName>
        <fullName evidence="3">NADH-quinone oxidoreductase subunit C</fullName>
        <ecNumber evidence="3">7.1.1.-</ecNumber>
    </recommendedName>
    <alternativeName>
        <fullName evidence="3">NADH dehydrogenase I subunit C</fullName>
    </alternativeName>
    <alternativeName>
        <fullName evidence="3">NDH-1 subunit C</fullName>
    </alternativeName>
</protein>
<keyword evidence="2 3" id="KW-0813">Transport</keyword>
<name>A0A1F5VJ55_9BACT</name>
<dbReference type="PROSITE" id="PS00542">
    <property type="entry name" value="COMPLEX1_30K"/>
    <property type="match status" value="1"/>
</dbReference>
<organism evidence="7 8">
    <name type="scientific">Candidatus Fischerbacteria bacterium RBG_13_37_8</name>
    <dbReference type="NCBI Taxonomy" id="1817863"/>
    <lineage>
        <taxon>Bacteria</taxon>
        <taxon>Candidatus Fischeribacteriota</taxon>
    </lineage>
</organism>
<dbReference type="GO" id="GO:0048038">
    <property type="term" value="F:quinone binding"/>
    <property type="evidence" value="ECO:0007669"/>
    <property type="project" value="UniProtKB-KW"/>
</dbReference>
<accession>A0A1F5VJ55</accession>
<dbReference type="GO" id="GO:0008137">
    <property type="term" value="F:NADH dehydrogenase (ubiquinone) activity"/>
    <property type="evidence" value="ECO:0007669"/>
    <property type="project" value="InterPro"/>
</dbReference>
<dbReference type="InterPro" id="IPR037232">
    <property type="entry name" value="NADH_quin_OxRdtase_su_C/D-like"/>
</dbReference>
<dbReference type="Proteomes" id="UP000178943">
    <property type="component" value="Unassembled WGS sequence"/>
</dbReference>
<dbReference type="PANTHER" id="PTHR10884">
    <property type="entry name" value="NADH DEHYDROGENASE UBIQUINONE IRON-SULFUR PROTEIN 3"/>
    <property type="match status" value="1"/>
</dbReference>
<keyword evidence="3 4" id="KW-0520">NAD</keyword>
<dbReference type="Gene3D" id="3.30.460.80">
    <property type="entry name" value="NADH:ubiquinone oxidoreductase, 30kDa subunit"/>
    <property type="match status" value="1"/>
</dbReference>
<comment type="catalytic activity">
    <reaction evidence="3 5">
        <text>a quinone + NADH + 5 H(+)(in) = a quinol + NAD(+) + 4 H(+)(out)</text>
        <dbReference type="Rhea" id="RHEA:57888"/>
        <dbReference type="ChEBI" id="CHEBI:15378"/>
        <dbReference type="ChEBI" id="CHEBI:24646"/>
        <dbReference type="ChEBI" id="CHEBI:57540"/>
        <dbReference type="ChEBI" id="CHEBI:57945"/>
        <dbReference type="ChEBI" id="CHEBI:132124"/>
    </reaction>
</comment>